<keyword evidence="3" id="KW-0411">Iron-sulfur</keyword>
<protein>
    <submittedName>
        <fullName evidence="5">4Fe-4S ferredoxin</fullName>
    </submittedName>
</protein>
<dbReference type="NCBIfam" id="NF038196">
    <property type="entry name" value="ferrodoxin_EFR1"/>
    <property type="match status" value="1"/>
</dbReference>
<dbReference type="InterPro" id="IPR047964">
    <property type="entry name" value="EFR1-like"/>
</dbReference>
<evidence type="ECO:0000313" key="5">
    <source>
        <dbReference type="EMBL" id="PWB09073.1"/>
    </source>
</evidence>
<dbReference type="SUPFAM" id="SSF54862">
    <property type="entry name" value="4Fe-4S ferredoxins"/>
    <property type="match status" value="1"/>
</dbReference>
<dbReference type="GO" id="GO:0051536">
    <property type="term" value="F:iron-sulfur cluster binding"/>
    <property type="evidence" value="ECO:0007669"/>
    <property type="project" value="UniProtKB-KW"/>
</dbReference>
<reference evidence="6" key="1">
    <citation type="submission" date="2018-02" db="EMBL/GenBank/DDBJ databases">
        <authorList>
            <person name="Clavel T."/>
            <person name="Strowig T."/>
        </authorList>
    </citation>
    <scope>NUCLEOTIDE SEQUENCE [LARGE SCALE GENOMIC DNA]</scope>
    <source>
        <strain evidence="6">DSM 100764</strain>
    </source>
</reference>
<gene>
    <name evidence="5" type="ORF">C5O25_02165</name>
</gene>
<dbReference type="Proteomes" id="UP000244925">
    <property type="component" value="Unassembled WGS sequence"/>
</dbReference>
<name>A0A2V1IVY8_9BACT</name>
<keyword evidence="6" id="KW-1185">Reference proteome</keyword>
<evidence type="ECO:0000259" key="4">
    <source>
        <dbReference type="PROSITE" id="PS51379"/>
    </source>
</evidence>
<dbReference type="Gene3D" id="3.30.70.20">
    <property type="match status" value="1"/>
</dbReference>
<sequence length="252" mass="27841">MIACFSGCGNSHLVADRLAQSLNDSVTAIRHDTDWNAADGDTTRMVWVFPVYSWGIPPVVASHIASATLPETLDHYMVCTCGDDAGLTDRQWRRMIRRRGWKAVGTWSVTMPNTYVTLPGFDVDSPALASRKLEAAAARIADIARGIRHHARVDDVVRGTLPWLKSRIIYPLFRRFMMSPRPFNTSPDCTSCGLCARKCPMGNITMTPGHGPEWGTDCAFCLGCYHRCPVHAVNYGRATASKGQYHSPESLP</sequence>
<organism evidence="5 6">
    <name type="scientific">Paramuribaculum intestinale</name>
    <dbReference type="NCBI Taxonomy" id="2094151"/>
    <lineage>
        <taxon>Bacteria</taxon>
        <taxon>Pseudomonadati</taxon>
        <taxon>Bacteroidota</taxon>
        <taxon>Bacteroidia</taxon>
        <taxon>Bacteroidales</taxon>
        <taxon>Muribaculaceae</taxon>
        <taxon>Paramuribaculum</taxon>
    </lineage>
</organism>
<dbReference type="Pfam" id="PF13187">
    <property type="entry name" value="Fer4_9"/>
    <property type="match status" value="1"/>
</dbReference>
<dbReference type="InterPro" id="IPR029039">
    <property type="entry name" value="Flavoprotein-like_sf"/>
</dbReference>
<evidence type="ECO:0000256" key="2">
    <source>
        <dbReference type="ARBA" id="ARBA00023004"/>
    </source>
</evidence>
<evidence type="ECO:0000256" key="1">
    <source>
        <dbReference type="ARBA" id="ARBA00022723"/>
    </source>
</evidence>
<proteinExistence type="predicted"/>
<comment type="caution">
    <text evidence="5">The sequence shown here is derived from an EMBL/GenBank/DDBJ whole genome shotgun (WGS) entry which is preliminary data.</text>
</comment>
<dbReference type="PROSITE" id="PS00198">
    <property type="entry name" value="4FE4S_FER_1"/>
    <property type="match status" value="2"/>
</dbReference>
<evidence type="ECO:0000256" key="3">
    <source>
        <dbReference type="ARBA" id="ARBA00023014"/>
    </source>
</evidence>
<accession>A0A2V1IVY8</accession>
<dbReference type="SUPFAM" id="SSF52218">
    <property type="entry name" value="Flavoproteins"/>
    <property type="match status" value="1"/>
</dbReference>
<feature type="domain" description="4Fe-4S ferredoxin-type" evidence="4">
    <location>
        <begin position="178"/>
        <end position="209"/>
    </location>
</feature>
<keyword evidence="1" id="KW-0479">Metal-binding</keyword>
<dbReference type="AlphaFoldDB" id="A0A2V1IVY8"/>
<dbReference type="InterPro" id="IPR017896">
    <property type="entry name" value="4Fe4S_Fe-S-bd"/>
</dbReference>
<keyword evidence="2" id="KW-0408">Iron</keyword>
<dbReference type="EMBL" id="PUBV01000003">
    <property type="protein sequence ID" value="PWB09073.1"/>
    <property type="molecule type" value="Genomic_DNA"/>
</dbReference>
<evidence type="ECO:0000313" key="6">
    <source>
        <dbReference type="Proteomes" id="UP000244925"/>
    </source>
</evidence>
<dbReference type="GO" id="GO:0046872">
    <property type="term" value="F:metal ion binding"/>
    <property type="evidence" value="ECO:0007669"/>
    <property type="project" value="UniProtKB-KW"/>
</dbReference>
<dbReference type="InterPro" id="IPR017900">
    <property type="entry name" value="4Fe4S_Fe_S_CS"/>
</dbReference>
<dbReference type="PROSITE" id="PS51379">
    <property type="entry name" value="4FE4S_FER_2"/>
    <property type="match status" value="1"/>
</dbReference>